<protein>
    <submittedName>
        <fullName evidence="3">Sulfite oxidase and related enzymes</fullName>
    </submittedName>
</protein>
<dbReference type="AlphaFoldDB" id="A0A160VB34"/>
<feature type="domain" description="Oxidoreductase molybdopterin-binding" evidence="2">
    <location>
        <begin position="35"/>
        <end position="180"/>
    </location>
</feature>
<dbReference type="CDD" id="cd02109">
    <property type="entry name" value="arch_bact_SO_family_Moco"/>
    <property type="match status" value="1"/>
</dbReference>
<reference evidence="3" key="1">
    <citation type="submission" date="2015-10" db="EMBL/GenBank/DDBJ databases">
        <authorList>
            <person name="Gilbert D.G."/>
        </authorList>
    </citation>
    <scope>NUCLEOTIDE SEQUENCE</scope>
</reference>
<sequence>MKRPDQVKTAPDQGMGDRVPPGQFLTTKFPVLTYGPEPKVDIDNWEIRIFGLVEREITLNWEQFSALQWTTTLADFHCVTQWSQLDNTWEGVTFSDLIAPTGPKPEAKFVMAHCYGGYSTNLPLSLAMDEGLLAHKQDGDPLGMSHGWPLRLIVPSIYAWKSAKWVNGIELMANDRPGFWEQRGYHNEGDPWKEERFWPELTK</sequence>
<evidence type="ECO:0000256" key="1">
    <source>
        <dbReference type="SAM" id="MobiDB-lite"/>
    </source>
</evidence>
<evidence type="ECO:0000259" key="2">
    <source>
        <dbReference type="Pfam" id="PF00174"/>
    </source>
</evidence>
<dbReference type="SUPFAM" id="SSF56524">
    <property type="entry name" value="Oxidoreductase molybdopterin-binding domain"/>
    <property type="match status" value="1"/>
</dbReference>
<dbReference type="Pfam" id="PF00174">
    <property type="entry name" value="Oxidored_molyb"/>
    <property type="match status" value="1"/>
</dbReference>
<feature type="region of interest" description="Disordered" evidence="1">
    <location>
        <begin position="1"/>
        <end position="20"/>
    </location>
</feature>
<evidence type="ECO:0000313" key="3">
    <source>
        <dbReference type="EMBL" id="CUV01740.1"/>
    </source>
</evidence>
<accession>A0A160VB34</accession>
<dbReference type="Gene3D" id="3.90.420.10">
    <property type="entry name" value="Oxidoreductase, molybdopterin-binding domain"/>
    <property type="match status" value="1"/>
</dbReference>
<dbReference type="EMBL" id="FAXA01000126">
    <property type="protein sequence ID" value="CUV01740.1"/>
    <property type="molecule type" value="Genomic_DNA"/>
</dbReference>
<dbReference type="InterPro" id="IPR000572">
    <property type="entry name" value="OxRdtase_Mopterin-bd_dom"/>
</dbReference>
<dbReference type="PANTHER" id="PTHR43032">
    <property type="entry name" value="PROTEIN-METHIONINE-SULFOXIDE REDUCTASE"/>
    <property type="match status" value="1"/>
</dbReference>
<dbReference type="PANTHER" id="PTHR43032:SF4">
    <property type="entry name" value="OXIDOREDUCTASE MOLYBDOPTERIN-BINDING DOMAIN-CONTAINING PROTEIN"/>
    <property type="match status" value="1"/>
</dbReference>
<proteinExistence type="predicted"/>
<dbReference type="InterPro" id="IPR036374">
    <property type="entry name" value="OxRdtase_Mopterin-bd_sf"/>
</dbReference>
<name>A0A160VB34_9ZZZZ</name>
<gene>
    <name evidence="3" type="ORF">MGWOODY_Clf279</name>
</gene>
<organism evidence="3">
    <name type="scientific">hydrothermal vent metagenome</name>
    <dbReference type="NCBI Taxonomy" id="652676"/>
    <lineage>
        <taxon>unclassified sequences</taxon>
        <taxon>metagenomes</taxon>
        <taxon>ecological metagenomes</taxon>
    </lineage>
</organism>